<feature type="domain" description="N6 adenine-specific DNA methyltransferase N-terminal" evidence="10">
    <location>
        <begin position="19"/>
        <end position="145"/>
    </location>
</feature>
<dbReference type="EMBL" id="BAAATD010000006">
    <property type="protein sequence ID" value="GAA2606678.1"/>
    <property type="molecule type" value="Genomic_DNA"/>
</dbReference>
<accession>A0ABN3PYE9</accession>
<proteinExistence type="inferred from homology"/>
<evidence type="ECO:0000256" key="2">
    <source>
        <dbReference type="ARBA" id="ARBA00011900"/>
    </source>
</evidence>
<dbReference type="RefSeq" id="WP_344543963.1">
    <property type="nucleotide sequence ID" value="NZ_BAAATD010000006.1"/>
</dbReference>
<protein>
    <recommendedName>
        <fullName evidence="2">site-specific DNA-methyltransferase (adenine-specific)</fullName>
        <ecNumber evidence="2">2.1.1.72</ecNumber>
    </recommendedName>
</protein>
<dbReference type="InterPro" id="IPR022749">
    <property type="entry name" value="D12N6_MeTrfase_N"/>
</dbReference>
<sequence>MAKVTLHQLDQLLMDTAELLGKMDITAKRNFVFALLLLKRSSDAFAEAAERVRADELALGSTEEEARAAADDPELYTEHVFVPPEARWTSLAALTKMVGNKLNEALTALERHNMDLAGVLRHVDFNKAPGGERLTDGTLVQMIRLLSQVRLGDQDLEFPDLIGTAYESTLRRFADASGSGSGDLYTPRPIVRLMVGLADPAPGHSVYDPCAGSAGMLVLAREHVEDHYPGRGGEVALAGQELSASQYVDARMNLLLHGIRDADVLLGDTLAQPRHITGDRPRRFSRILSNPEFSAEYDDSAVAANAHGRFQYGSGTKAADLLFVQHMVASLDERDGLAVTVMPHGVLFRSGQEKKIRENLLRADVIEAVIGLAPGIFSGTGIPACLLLLRAPGAKPPGMAGTILFINADREFTPGRTQNQLGEEHLEKIIRVYRERRTVPGFSRLVPISALLADDANLNIRRWVDNTPSPEPQDVGAHLYGGVPRAEVDAAAPAFAAFGLDISDFFASLDADYSEFPREGPDAARERLAVCAAEAAAKLHATCDLWWRDHAKLLRELPSAEAPMKAREDLLESFRATLGHHPTLDEFALTGLVAEWWGDHLTDIKALAAGGPLRVVQGWVTSIEIMLAPQRLKGGKVRDRTAAERREARSHPLVGRVMPEYLDELDRLETAYQALDVRVRESLAEADTEDRTETGSAAELRRLKRERTAARRALDEYERSFERTLVAAVSEISRSRAEEIVLDILNEALRARLDARLDAACRDLVERYHTLARKYETSLEQLEAHRDQAARCLREHLRELGYPRRANLELF</sequence>
<dbReference type="SUPFAM" id="SSF53335">
    <property type="entry name" value="S-adenosyl-L-methionine-dependent methyltransferases"/>
    <property type="match status" value="1"/>
</dbReference>
<evidence type="ECO:0000256" key="4">
    <source>
        <dbReference type="ARBA" id="ARBA00022679"/>
    </source>
</evidence>
<organism evidence="11 12">
    <name type="scientific">Actinomadura fulvescens</name>
    <dbReference type="NCBI Taxonomy" id="46160"/>
    <lineage>
        <taxon>Bacteria</taxon>
        <taxon>Bacillati</taxon>
        <taxon>Actinomycetota</taxon>
        <taxon>Actinomycetes</taxon>
        <taxon>Streptosporangiales</taxon>
        <taxon>Thermomonosporaceae</taxon>
        <taxon>Actinomadura</taxon>
    </lineage>
</organism>
<dbReference type="Pfam" id="PF12161">
    <property type="entry name" value="HsdM_N"/>
    <property type="match status" value="1"/>
</dbReference>
<evidence type="ECO:0000256" key="6">
    <source>
        <dbReference type="ARBA" id="ARBA00022747"/>
    </source>
</evidence>
<dbReference type="Gene3D" id="1.20.1260.30">
    <property type="match status" value="1"/>
</dbReference>
<feature type="coiled-coil region" evidence="8">
    <location>
        <begin position="665"/>
        <end position="720"/>
    </location>
</feature>
<dbReference type="PRINTS" id="PR00507">
    <property type="entry name" value="N12N6MTFRASE"/>
</dbReference>
<keyword evidence="3" id="KW-0489">Methyltransferase</keyword>
<feature type="coiled-coil region" evidence="8">
    <location>
        <begin position="765"/>
        <end position="799"/>
    </location>
</feature>
<keyword evidence="12" id="KW-1185">Reference proteome</keyword>
<feature type="domain" description="DNA methylase adenine-specific" evidence="9">
    <location>
        <begin position="160"/>
        <end position="467"/>
    </location>
</feature>
<keyword evidence="6" id="KW-0680">Restriction system</keyword>
<evidence type="ECO:0000313" key="12">
    <source>
        <dbReference type="Proteomes" id="UP001501509"/>
    </source>
</evidence>
<dbReference type="Proteomes" id="UP001501509">
    <property type="component" value="Unassembled WGS sequence"/>
</dbReference>
<dbReference type="Pfam" id="PF02384">
    <property type="entry name" value="N6_Mtase"/>
    <property type="match status" value="1"/>
</dbReference>
<name>A0ABN3PYE9_9ACTN</name>
<dbReference type="EC" id="2.1.1.72" evidence="2"/>
<gene>
    <name evidence="11" type="ORF">GCM10010411_46070</name>
</gene>
<comment type="catalytic activity">
    <reaction evidence="7">
        <text>a 2'-deoxyadenosine in DNA + S-adenosyl-L-methionine = an N(6)-methyl-2'-deoxyadenosine in DNA + S-adenosyl-L-homocysteine + H(+)</text>
        <dbReference type="Rhea" id="RHEA:15197"/>
        <dbReference type="Rhea" id="RHEA-COMP:12418"/>
        <dbReference type="Rhea" id="RHEA-COMP:12419"/>
        <dbReference type="ChEBI" id="CHEBI:15378"/>
        <dbReference type="ChEBI" id="CHEBI:57856"/>
        <dbReference type="ChEBI" id="CHEBI:59789"/>
        <dbReference type="ChEBI" id="CHEBI:90615"/>
        <dbReference type="ChEBI" id="CHEBI:90616"/>
        <dbReference type="EC" id="2.1.1.72"/>
    </reaction>
</comment>
<evidence type="ECO:0000256" key="1">
    <source>
        <dbReference type="ARBA" id="ARBA00006594"/>
    </source>
</evidence>
<dbReference type="InterPro" id="IPR029063">
    <property type="entry name" value="SAM-dependent_MTases_sf"/>
</dbReference>
<comment type="similarity">
    <text evidence="1">Belongs to the N(4)/N(6)-methyltransferase family.</text>
</comment>
<dbReference type="PANTHER" id="PTHR42933">
    <property type="entry name" value="SLR6095 PROTEIN"/>
    <property type="match status" value="1"/>
</dbReference>
<dbReference type="InterPro" id="IPR038333">
    <property type="entry name" value="T1MK-like_N_sf"/>
</dbReference>
<keyword evidence="8" id="KW-0175">Coiled coil</keyword>
<dbReference type="PANTHER" id="PTHR42933:SF3">
    <property type="entry name" value="TYPE I RESTRICTION ENZYME MJAVIII METHYLASE SUBUNIT"/>
    <property type="match status" value="1"/>
</dbReference>
<evidence type="ECO:0000256" key="8">
    <source>
        <dbReference type="SAM" id="Coils"/>
    </source>
</evidence>
<dbReference type="InterPro" id="IPR051537">
    <property type="entry name" value="DNA_Adenine_Mtase"/>
</dbReference>
<comment type="caution">
    <text evidence="11">The sequence shown here is derived from an EMBL/GenBank/DDBJ whole genome shotgun (WGS) entry which is preliminary data.</text>
</comment>
<evidence type="ECO:0000259" key="9">
    <source>
        <dbReference type="Pfam" id="PF02384"/>
    </source>
</evidence>
<dbReference type="Gene3D" id="3.40.50.150">
    <property type="entry name" value="Vaccinia Virus protein VP39"/>
    <property type="match status" value="1"/>
</dbReference>
<keyword evidence="5" id="KW-0949">S-adenosyl-L-methionine</keyword>
<keyword evidence="4" id="KW-0808">Transferase</keyword>
<dbReference type="InterPro" id="IPR003356">
    <property type="entry name" value="DNA_methylase_A-5"/>
</dbReference>
<evidence type="ECO:0000256" key="5">
    <source>
        <dbReference type="ARBA" id="ARBA00022691"/>
    </source>
</evidence>
<evidence type="ECO:0000259" key="10">
    <source>
        <dbReference type="Pfam" id="PF12161"/>
    </source>
</evidence>
<reference evidence="11 12" key="1">
    <citation type="journal article" date="2019" name="Int. J. Syst. Evol. Microbiol.">
        <title>The Global Catalogue of Microorganisms (GCM) 10K type strain sequencing project: providing services to taxonomists for standard genome sequencing and annotation.</title>
        <authorList>
            <consortium name="The Broad Institute Genomics Platform"/>
            <consortium name="The Broad Institute Genome Sequencing Center for Infectious Disease"/>
            <person name="Wu L."/>
            <person name="Ma J."/>
        </authorList>
    </citation>
    <scope>NUCLEOTIDE SEQUENCE [LARGE SCALE GENOMIC DNA]</scope>
    <source>
        <strain evidence="11 12">JCM 6833</strain>
    </source>
</reference>
<evidence type="ECO:0000256" key="7">
    <source>
        <dbReference type="ARBA" id="ARBA00047942"/>
    </source>
</evidence>
<evidence type="ECO:0000313" key="11">
    <source>
        <dbReference type="EMBL" id="GAA2606678.1"/>
    </source>
</evidence>
<evidence type="ECO:0000256" key="3">
    <source>
        <dbReference type="ARBA" id="ARBA00022603"/>
    </source>
</evidence>